<dbReference type="FunFam" id="1.10.220.150:FF:000004">
    <property type="entry name" value="Putative ADP-ribosylation factor GTPase-activating protein 2"/>
    <property type="match status" value="1"/>
</dbReference>
<keyword evidence="9" id="KW-1185">Reference proteome</keyword>
<dbReference type="InterPro" id="IPR038508">
    <property type="entry name" value="ArfGAP_dom_sf"/>
</dbReference>
<dbReference type="SMART" id="SM00105">
    <property type="entry name" value="ArfGap"/>
    <property type="match status" value="1"/>
</dbReference>
<dbReference type="PANTHER" id="PTHR45686">
    <property type="entry name" value="ADP-RIBOSYLATION FACTOR GTPASE ACTIVATING PROTEIN 3, ISOFORM H-RELATED"/>
    <property type="match status" value="1"/>
</dbReference>
<dbReference type="SUPFAM" id="SSF57863">
    <property type="entry name" value="ArfGap/RecO-like zinc finger"/>
    <property type="match status" value="1"/>
</dbReference>
<sequence length="867" mass="99052">MDYEKTVAKTRQILKERLTDRSIPDELVGLDEQYNELLNYMNRTVSLGESNTCILIGPSGCGKTALVKKAIQSLNEEYENDFYCVNINGLLHTSDQFVRYQIGLQLGQQIKGFRSDGDVFNLLKSGSSNTKPIFIIIYNFDAFAKNCSQLFVYNIFNIATSKNCPISVIGITRKANVFNELAQNILSRNSYCHIDIDRPCNFENFVEIIRNCLMINEAIFDDIEYSQEFNEKIEELFEDVSFYDLINQTFNYSTDFIRSFYKICFDAVCKLTMDSPFLLPEDFSMSTLQECGNIDTVLKGLTQNQLWLLLGINSLDLRFQTKTFNFAMVYEEYKNYMKSYARESGSTYRMKICKEHVALAEFEFLKSRKILQCVDENKFQQKQYKMMRLLLLPEQIIDAINDNEKCPTMMKEWCFTAMSEPTKAQIDEIFKKLTSQRANKMCFDCKAKTPSWSSVTFGIYLCLDCSSVHRNLGVHISFVRSISLDSWTWDQLRIMKIGGNASALEYFTKHSGNASLNNKDAKLKYTSRVALKYKDELIKRANEDSKKNPDFEIVEDEQQVSPKSEDFFETFDKETVEKPLATEEITATATTNKPSSPNHKVIKPVSTGRSNITARGKGQKKSKMGLGAVKLQKVDIEIAEQQAKEEEELVKQRLQNEEESNAQKPAERWSFSSRLVYNDGSQSPGGNQEIDNKRHSDDIERLGMGVSRLGFGSISGPTTKAEEMTASRYVGFGSTRNTNNLSRSNSNDDVADSDYARQKFGSQKSISSDQYFGRNQYDPDAMSEASDRLRQFEGATSISSNQYFGREEESLRRDNYDIGGFESNARDFARKFMGQAASDYEAIKAVVEKGGEKLKDYISDIQQRVNY</sequence>
<dbReference type="InterPro" id="IPR032705">
    <property type="entry name" value="ORC4_C"/>
</dbReference>
<dbReference type="GO" id="GO:0008270">
    <property type="term" value="F:zinc ion binding"/>
    <property type="evidence" value="ECO:0007669"/>
    <property type="project" value="UniProtKB-KW"/>
</dbReference>
<dbReference type="InterPro" id="IPR003593">
    <property type="entry name" value="AAA+_ATPase"/>
</dbReference>
<dbReference type="InterPro" id="IPR049945">
    <property type="entry name" value="AAA_22"/>
</dbReference>
<dbReference type="PANTHER" id="PTHR45686:SF4">
    <property type="entry name" value="ADP-RIBOSYLATION FACTOR GTPASE ACTIVATING PROTEIN 3, ISOFORM H"/>
    <property type="match status" value="1"/>
</dbReference>
<evidence type="ECO:0000256" key="2">
    <source>
        <dbReference type="ARBA" id="ARBA00022723"/>
    </source>
</evidence>
<dbReference type="PROSITE" id="PS50115">
    <property type="entry name" value="ARFGAP"/>
    <property type="match status" value="1"/>
</dbReference>
<dbReference type="InterPro" id="IPR037278">
    <property type="entry name" value="ARFGAP/RecO"/>
</dbReference>
<evidence type="ECO:0000313" key="9">
    <source>
        <dbReference type="Proteomes" id="UP000439903"/>
    </source>
</evidence>
<dbReference type="Pfam" id="PF01412">
    <property type="entry name" value="ArfGap"/>
    <property type="match status" value="1"/>
</dbReference>
<dbReference type="Proteomes" id="UP000439903">
    <property type="component" value="Unassembled WGS sequence"/>
</dbReference>
<dbReference type="InterPro" id="IPR027417">
    <property type="entry name" value="P-loop_NTPase"/>
</dbReference>
<evidence type="ECO:0000256" key="3">
    <source>
        <dbReference type="ARBA" id="ARBA00022771"/>
    </source>
</evidence>
<dbReference type="Pfam" id="PF13401">
    <property type="entry name" value="AAA_22"/>
    <property type="match status" value="1"/>
</dbReference>
<gene>
    <name evidence="8" type="ORF">F8M41_024036</name>
</gene>
<keyword evidence="4" id="KW-0862">Zinc</keyword>
<dbReference type="SMART" id="SM00382">
    <property type="entry name" value="AAA"/>
    <property type="match status" value="1"/>
</dbReference>
<evidence type="ECO:0000256" key="5">
    <source>
        <dbReference type="PROSITE-ProRule" id="PRU00288"/>
    </source>
</evidence>
<dbReference type="Gene3D" id="1.10.220.150">
    <property type="entry name" value="Arf GTPase activating protein"/>
    <property type="match status" value="1"/>
</dbReference>
<feature type="region of interest" description="Disordered" evidence="6">
    <location>
        <begin position="649"/>
        <end position="670"/>
    </location>
</feature>
<dbReference type="PRINTS" id="PR00405">
    <property type="entry name" value="REVINTRACTNG"/>
</dbReference>
<accession>A0A8H4EG19</accession>
<evidence type="ECO:0000313" key="8">
    <source>
        <dbReference type="EMBL" id="KAF0478500.1"/>
    </source>
</evidence>
<dbReference type="GO" id="GO:0000139">
    <property type="term" value="C:Golgi membrane"/>
    <property type="evidence" value="ECO:0007669"/>
    <property type="project" value="GOC"/>
</dbReference>
<keyword evidence="3 5" id="KW-0863">Zinc-finger</keyword>
<dbReference type="CDD" id="cd08831">
    <property type="entry name" value="ArfGap_ArfGap2_3_like"/>
    <property type="match status" value="1"/>
</dbReference>
<evidence type="ECO:0000256" key="4">
    <source>
        <dbReference type="ARBA" id="ARBA00022833"/>
    </source>
</evidence>
<dbReference type="SUPFAM" id="SSF52540">
    <property type="entry name" value="P-loop containing nucleoside triphosphate hydrolases"/>
    <property type="match status" value="1"/>
</dbReference>
<dbReference type="EMBL" id="WTPW01000802">
    <property type="protein sequence ID" value="KAF0478500.1"/>
    <property type="molecule type" value="Genomic_DNA"/>
</dbReference>
<dbReference type="InterPro" id="IPR001164">
    <property type="entry name" value="ArfGAP_dom"/>
</dbReference>
<organism evidence="8 9">
    <name type="scientific">Gigaspora margarita</name>
    <dbReference type="NCBI Taxonomy" id="4874"/>
    <lineage>
        <taxon>Eukaryota</taxon>
        <taxon>Fungi</taxon>
        <taxon>Fungi incertae sedis</taxon>
        <taxon>Mucoromycota</taxon>
        <taxon>Glomeromycotina</taxon>
        <taxon>Glomeromycetes</taxon>
        <taxon>Diversisporales</taxon>
        <taxon>Gigasporaceae</taxon>
        <taxon>Gigaspora</taxon>
    </lineage>
</organism>
<feature type="region of interest" description="Disordered" evidence="6">
    <location>
        <begin position="588"/>
        <end position="624"/>
    </location>
</feature>
<feature type="domain" description="Arf-GAP" evidence="7">
    <location>
        <begin position="427"/>
        <end position="547"/>
    </location>
</feature>
<comment type="caution">
    <text evidence="8">The sequence shown here is derived from an EMBL/GenBank/DDBJ whole genome shotgun (WGS) entry which is preliminary data.</text>
</comment>
<dbReference type="OrthoDB" id="343623at2759"/>
<evidence type="ECO:0000256" key="1">
    <source>
        <dbReference type="ARBA" id="ARBA00022468"/>
    </source>
</evidence>
<dbReference type="AlphaFoldDB" id="A0A8H4EG19"/>
<evidence type="ECO:0000256" key="6">
    <source>
        <dbReference type="SAM" id="MobiDB-lite"/>
    </source>
</evidence>
<keyword evidence="1" id="KW-0343">GTPase activation</keyword>
<reference evidence="8 9" key="1">
    <citation type="journal article" date="2019" name="Environ. Microbiol.">
        <title>At the nexus of three kingdoms: the genome of the mycorrhizal fungus Gigaspora margarita provides insights into plant, endobacterial and fungal interactions.</title>
        <authorList>
            <person name="Venice F."/>
            <person name="Ghignone S."/>
            <person name="Salvioli di Fossalunga A."/>
            <person name="Amselem J."/>
            <person name="Novero M."/>
            <person name="Xianan X."/>
            <person name="Sedzielewska Toro K."/>
            <person name="Morin E."/>
            <person name="Lipzen A."/>
            <person name="Grigoriev I.V."/>
            <person name="Henrissat B."/>
            <person name="Martin F.M."/>
            <person name="Bonfante P."/>
        </authorList>
    </citation>
    <scope>NUCLEOTIDE SEQUENCE [LARGE SCALE GENOMIC DNA]</scope>
    <source>
        <strain evidence="8 9">BEG34</strain>
    </source>
</reference>
<evidence type="ECO:0000259" key="7">
    <source>
        <dbReference type="PROSITE" id="PS50115"/>
    </source>
</evidence>
<protein>
    <submittedName>
        <fullName evidence="8">Arf GTPase-activating protein</fullName>
    </submittedName>
</protein>
<dbReference type="GO" id="GO:0048205">
    <property type="term" value="P:COPI coating of Golgi vesicle"/>
    <property type="evidence" value="ECO:0007669"/>
    <property type="project" value="TreeGrafter"/>
</dbReference>
<proteinExistence type="predicted"/>
<dbReference type="GO" id="GO:0016887">
    <property type="term" value="F:ATP hydrolysis activity"/>
    <property type="evidence" value="ECO:0007669"/>
    <property type="project" value="InterPro"/>
</dbReference>
<dbReference type="Pfam" id="PF14629">
    <property type="entry name" value="ORC4_C"/>
    <property type="match status" value="1"/>
</dbReference>
<name>A0A8H4EG19_GIGMA</name>
<dbReference type="GO" id="GO:0005096">
    <property type="term" value="F:GTPase activator activity"/>
    <property type="evidence" value="ECO:0007669"/>
    <property type="project" value="UniProtKB-KW"/>
</dbReference>
<dbReference type="Gene3D" id="3.40.50.300">
    <property type="entry name" value="P-loop containing nucleotide triphosphate hydrolases"/>
    <property type="match status" value="1"/>
</dbReference>
<keyword evidence="2" id="KW-0479">Metal-binding</keyword>
<feature type="region of interest" description="Disordered" evidence="6">
    <location>
        <begin position="733"/>
        <end position="752"/>
    </location>
</feature>
<feature type="compositionally biased region" description="Low complexity" evidence="6">
    <location>
        <begin position="734"/>
        <end position="747"/>
    </location>
</feature>